<dbReference type="PANTHER" id="PTHR10579:SF43">
    <property type="entry name" value="ZINC FINGER (C3HC4-TYPE RING FINGER) FAMILY PROTEIN"/>
    <property type="match status" value="1"/>
</dbReference>
<keyword evidence="3" id="KW-1185">Reference proteome</keyword>
<dbReference type="KEGG" id="orn:DV701_07565"/>
<dbReference type="Pfam" id="PF13688">
    <property type="entry name" value="Reprolysin_5"/>
    <property type="match status" value="1"/>
</dbReference>
<protein>
    <submittedName>
        <fullName evidence="2">VWA domain-containing protein</fullName>
    </submittedName>
</protein>
<dbReference type="InterPro" id="IPR036465">
    <property type="entry name" value="vWFA_dom_sf"/>
</dbReference>
<dbReference type="InterPro" id="IPR051266">
    <property type="entry name" value="CLCR"/>
</dbReference>
<accession>A0A345NLU5</accession>
<proteinExistence type="predicted"/>
<dbReference type="EMBL" id="CP031229">
    <property type="protein sequence ID" value="AXH96003.1"/>
    <property type="molecule type" value="Genomic_DNA"/>
</dbReference>
<dbReference type="InterPro" id="IPR024079">
    <property type="entry name" value="MetalloPept_cat_dom_sf"/>
</dbReference>
<dbReference type="SMART" id="SM00327">
    <property type="entry name" value="VWA"/>
    <property type="match status" value="1"/>
</dbReference>
<dbReference type="GO" id="GO:0008237">
    <property type="term" value="F:metallopeptidase activity"/>
    <property type="evidence" value="ECO:0007669"/>
    <property type="project" value="InterPro"/>
</dbReference>
<sequence>MDEPIGRPGDKANSRRKDALADVDLLTMSCVVVGSGCGVVQLRGTPVSLALAMCLPPPPQARGVTATQERQTLAILWPPTKEVLVRIVTPWSWFVSAVASLGLLTVGGGAAQSMDEDRPSAPVVHFVVDVSGSMSGTPLEMAKEAVSAAATSLPEGTAMGLRSYAGSCDQSSVAPIVPIDVGTAAEVESAVLGLVAGGGTPTTSALGQAAADIREYGSDGEQRIVLLTDGDTSCGISICEYVKGSAFDGIDVALYSVGLQVSGTTAADLSCAADATNGAYIPAGDPGALVDALLQATGGVLDVDEDGLPDPWEDSRRDLGYGVFSTALHDLGAGSDKKDVVLVVEAQKGVMPNEDVWERLVDAFAAAPVANPDGSQGIRLHVVQKSTPLTAEQGDEIGSLATQADNDWSFALERLSTDERGWAHYMASIHSAQADFKGRAQARGQALVVNFCAGESGKGTPQKCRGSAKKQAAVIMHELGHNFGLQHGGVVEGECPGASTDLACEAFNAHKPNYLSVMNYDYMNHGEIPGAGVDYSRWGPGVVYTLNELNLNETVGLWMSGADTGGVNKVLYHCEDGNLQRVNSKGAINWDCSDEWFPWEKYQDGVSANIDLVRPPYYEYNEAMMDFLGEKIVMTPFDDWAYIDQNSRQLNGGEIGKVPYLPPDSPTA</sequence>
<dbReference type="PROSITE" id="PS50234">
    <property type="entry name" value="VWFA"/>
    <property type="match status" value="1"/>
</dbReference>
<dbReference type="SUPFAM" id="SSF53300">
    <property type="entry name" value="vWA-like"/>
    <property type="match status" value="1"/>
</dbReference>
<dbReference type="Pfam" id="PF13519">
    <property type="entry name" value="VWA_2"/>
    <property type="match status" value="1"/>
</dbReference>
<organism evidence="2 3">
    <name type="scientific">Ornithinimicrobium avium</name>
    <dbReference type="NCBI Taxonomy" id="2283195"/>
    <lineage>
        <taxon>Bacteria</taxon>
        <taxon>Bacillati</taxon>
        <taxon>Actinomycetota</taxon>
        <taxon>Actinomycetes</taxon>
        <taxon>Micrococcales</taxon>
        <taxon>Ornithinimicrobiaceae</taxon>
        <taxon>Ornithinimicrobium</taxon>
    </lineage>
</organism>
<name>A0A345NLU5_9MICO</name>
<evidence type="ECO:0000313" key="3">
    <source>
        <dbReference type="Proteomes" id="UP000253790"/>
    </source>
</evidence>
<reference evidence="2 3" key="1">
    <citation type="submission" date="2018-07" db="EMBL/GenBank/DDBJ databases">
        <title>Complete genome sequencing of Ornithinimicrobium sp. AMA3305.</title>
        <authorList>
            <person name="Bae J.-W."/>
        </authorList>
    </citation>
    <scope>NUCLEOTIDE SEQUENCE [LARGE SCALE GENOMIC DNA]</scope>
    <source>
        <strain evidence="2 3">AMA3305</strain>
    </source>
</reference>
<gene>
    <name evidence="2" type="ORF">DV701_07565</name>
</gene>
<dbReference type="OrthoDB" id="369088at2"/>
<evidence type="ECO:0000313" key="2">
    <source>
        <dbReference type="EMBL" id="AXH96003.1"/>
    </source>
</evidence>
<evidence type="ECO:0000259" key="1">
    <source>
        <dbReference type="PROSITE" id="PS50234"/>
    </source>
</evidence>
<feature type="domain" description="VWFA" evidence="1">
    <location>
        <begin position="123"/>
        <end position="297"/>
    </location>
</feature>
<dbReference type="Gene3D" id="3.40.50.410">
    <property type="entry name" value="von Willebrand factor, type A domain"/>
    <property type="match status" value="1"/>
</dbReference>
<dbReference type="PANTHER" id="PTHR10579">
    <property type="entry name" value="CALCIUM-ACTIVATED CHLORIDE CHANNEL REGULATOR"/>
    <property type="match status" value="1"/>
</dbReference>
<dbReference type="SUPFAM" id="SSF55486">
    <property type="entry name" value="Metalloproteases ('zincins'), catalytic domain"/>
    <property type="match status" value="1"/>
</dbReference>
<dbReference type="RefSeq" id="WP_114927768.1">
    <property type="nucleotide sequence ID" value="NZ_CP031229.1"/>
</dbReference>
<dbReference type="InterPro" id="IPR002035">
    <property type="entry name" value="VWF_A"/>
</dbReference>
<dbReference type="Proteomes" id="UP000253790">
    <property type="component" value="Chromosome"/>
</dbReference>
<dbReference type="CDD" id="cd00198">
    <property type="entry name" value="vWFA"/>
    <property type="match status" value="1"/>
</dbReference>
<dbReference type="AlphaFoldDB" id="A0A345NLU5"/>
<dbReference type="Gene3D" id="3.40.390.10">
    <property type="entry name" value="Collagenase (Catalytic Domain)"/>
    <property type="match status" value="1"/>
</dbReference>